<gene>
    <name evidence="1" type="ORF">SAMN04244553_2945</name>
</gene>
<sequence>MRFDAAKGDIVSDAYRRTKGPVAYLDESYQTCNRDVKPAETFYIFTAVVMRQPDMAEIRAGLREIVGGRYWHSTEALQDPDGPAAMKDMLEFLTDGSEPCLIAHRVPLAADDRDGEDARRACYRGIAIELATGGEGYWDPVELLVLEERNQQNFRNKDRANHKELVSAELIPRNVRLLQTSPKFEHLLWLPDVVSSAYRRSLTHRDSTSRLFGIIENRVHFVKPIE</sequence>
<reference evidence="1 2" key="1">
    <citation type="submission" date="2017-09" db="EMBL/GenBank/DDBJ databases">
        <authorList>
            <person name="Ehlers B."/>
            <person name="Leendertz F.H."/>
        </authorList>
    </citation>
    <scope>NUCLEOTIDE SEQUENCE [LARGE SCALE GENOMIC DNA]</scope>
    <source>
        <strain evidence="1 2">DSM 45537</strain>
    </source>
</reference>
<dbReference type="Proteomes" id="UP000219565">
    <property type="component" value="Unassembled WGS sequence"/>
</dbReference>
<dbReference type="AlphaFoldDB" id="A0A285LA49"/>
<evidence type="ECO:0008006" key="3">
    <source>
        <dbReference type="Google" id="ProtNLM"/>
    </source>
</evidence>
<organism evidence="1 2">
    <name type="scientific">Nocardia amikacinitolerans</name>
    <dbReference type="NCBI Taxonomy" id="756689"/>
    <lineage>
        <taxon>Bacteria</taxon>
        <taxon>Bacillati</taxon>
        <taxon>Actinomycetota</taxon>
        <taxon>Actinomycetes</taxon>
        <taxon>Mycobacteriales</taxon>
        <taxon>Nocardiaceae</taxon>
        <taxon>Nocardia</taxon>
    </lineage>
</organism>
<keyword evidence="2" id="KW-1185">Reference proteome</keyword>
<evidence type="ECO:0000313" key="2">
    <source>
        <dbReference type="Proteomes" id="UP000219565"/>
    </source>
</evidence>
<dbReference type="EMBL" id="OBEG01000002">
    <property type="protein sequence ID" value="SNY81353.1"/>
    <property type="molecule type" value="Genomic_DNA"/>
</dbReference>
<evidence type="ECO:0000313" key="1">
    <source>
        <dbReference type="EMBL" id="SNY81353.1"/>
    </source>
</evidence>
<protein>
    <recommendedName>
        <fullName evidence="3">DUF3800 domain-containing protein</fullName>
    </recommendedName>
</protein>
<accession>A0A285LA49</accession>
<name>A0A285LA49_9NOCA</name>
<dbReference type="RefSeq" id="WP_097245276.1">
    <property type="nucleotide sequence ID" value="NZ_OBEG01000002.1"/>
</dbReference>
<proteinExistence type="predicted"/>
<dbReference type="OrthoDB" id="4546241at2"/>